<dbReference type="GO" id="GO:0004789">
    <property type="term" value="F:thiamine-phosphate diphosphorylase activity"/>
    <property type="evidence" value="ECO:0007669"/>
    <property type="project" value="UniProtKB-UniRule"/>
</dbReference>
<organism evidence="13 14">
    <name type="scientific">Alloalcanivorax xenomutans</name>
    <dbReference type="NCBI Taxonomy" id="1094342"/>
    <lineage>
        <taxon>Bacteria</taxon>
        <taxon>Pseudomonadati</taxon>
        <taxon>Pseudomonadota</taxon>
        <taxon>Gammaproteobacteria</taxon>
        <taxon>Oceanospirillales</taxon>
        <taxon>Alcanivoracaceae</taxon>
        <taxon>Alloalcanivorax</taxon>
    </lineage>
</organism>
<dbReference type="GO" id="GO:0009229">
    <property type="term" value="P:thiamine diphosphate biosynthetic process"/>
    <property type="evidence" value="ECO:0007669"/>
    <property type="project" value="UniProtKB-UniRule"/>
</dbReference>
<keyword evidence="2 9" id="KW-0808">Transferase</keyword>
<evidence type="ECO:0000256" key="5">
    <source>
        <dbReference type="ARBA" id="ARBA00022977"/>
    </source>
</evidence>
<comment type="catalytic activity">
    <reaction evidence="8 9 10">
        <text>2-[(2R,5Z)-2-carboxy-4-methylthiazol-5(2H)-ylidene]ethyl phosphate + 4-amino-2-methyl-5-(diphosphooxymethyl)pyrimidine + 2 H(+) = thiamine phosphate + CO2 + diphosphate</text>
        <dbReference type="Rhea" id="RHEA:47844"/>
        <dbReference type="ChEBI" id="CHEBI:15378"/>
        <dbReference type="ChEBI" id="CHEBI:16526"/>
        <dbReference type="ChEBI" id="CHEBI:33019"/>
        <dbReference type="ChEBI" id="CHEBI:37575"/>
        <dbReference type="ChEBI" id="CHEBI:57841"/>
        <dbReference type="ChEBI" id="CHEBI:62899"/>
        <dbReference type="EC" id="2.5.1.3"/>
    </reaction>
</comment>
<dbReference type="RefSeq" id="WP_022995109.1">
    <property type="nucleotide sequence ID" value="NZ_CP012331.1"/>
</dbReference>
<feature type="domain" description="Thiamine phosphate synthase/TenI" evidence="12">
    <location>
        <begin position="8"/>
        <end position="188"/>
    </location>
</feature>
<feature type="binding site" evidence="9">
    <location>
        <position position="90"/>
    </location>
    <ligand>
        <name>Mg(2+)</name>
        <dbReference type="ChEBI" id="CHEBI:18420"/>
    </ligand>
</feature>
<feature type="binding site" evidence="9">
    <location>
        <position position="70"/>
    </location>
    <ligand>
        <name>4-amino-2-methyl-5-(diphosphooxymethyl)pyrimidine</name>
        <dbReference type="ChEBI" id="CHEBI:57841"/>
    </ligand>
</feature>
<evidence type="ECO:0000313" key="14">
    <source>
        <dbReference type="Proteomes" id="UP001107961"/>
    </source>
</evidence>
<comment type="cofactor">
    <cofactor evidence="9">
        <name>Mg(2+)</name>
        <dbReference type="ChEBI" id="CHEBI:18420"/>
    </cofactor>
    <text evidence="9">Binds 1 Mg(2+) ion per subunit.</text>
</comment>
<dbReference type="GO" id="GO:0009228">
    <property type="term" value="P:thiamine biosynthetic process"/>
    <property type="evidence" value="ECO:0007669"/>
    <property type="project" value="UniProtKB-KW"/>
</dbReference>
<evidence type="ECO:0000256" key="1">
    <source>
        <dbReference type="ARBA" id="ARBA00005165"/>
    </source>
</evidence>
<sequence>MTSRLHGLYAITDPMLIPDQRLLPAAQAALRGGARLLQYRDKPASAMQRLERAGRLAALCRQYGALFIVNDDPALAQAVNADGVHMGQSDGAVPAARALLGADKIIGVSCHGDLALAAKGAAEGADYLALGRFYPSHTKPKAPPVTLDTLREARDRFTQPLVAIGGVTADNAQPLIDAGADMVALIHGLFATADCDEIEVRARQLSRLFPVR</sequence>
<feature type="binding site" evidence="9">
    <location>
        <position position="109"/>
    </location>
    <ligand>
        <name>4-amino-2-methyl-5-(diphosphooxymethyl)pyrimidine</name>
        <dbReference type="ChEBI" id="CHEBI:57841"/>
    </ligand>
</feature>
<dbReference type="GO" id="GO:0005737">
    <property type="term" value="C:cytoplasm"/>
    <property type="evidence" value="ECO:0007669"/>
    <property type="project" value="TreeGrafter"/>
</dbReference>
<comment type="caution">
    <text evidence="13">The sequence shown here is derived from an EMBL/GenBank/DDBJ whole genome shotgun (WGS) entry which is preliminary data.</text>
</comment>
<dbReference type="InterPro" id="IPR036206">
    <property type="entry name" value="ThiamineP_synth_sf"/>
</dbReference>
<dbReference type="PANTHER" id="PTHR20857">
    <property type="entry name" value="THIAMINE-PHOSPHATE PYROPHOSPHORYLASE"/>
    <property type="match status" value="1"/>
</dbReference>
<dbReference type="AlphaFoldDB" id="A0A9Q3W9W0"/>
<feature type="binding site" evidence="9">
    <location>
        <position position="166"/>
    </location>
    <ligand>
        <name>2-[(2R,5Z)-2-carboxy-4-methylthiazol-5(2H)-ylidene]ethyl phosphate</name>
        <dbReference type="ChEBI" id="CHEBI:62899"/>
    </ligand>
</feature>
<name>A0A9Q3W9W0_9GAMM</name>
<evidence type="ECO:0000256" key="4">
    <source>
        <dbReference type="ARBA" id="ARBA00022842"/>
    </source>
</evidence>
<comment type="caution">
    <text evidence="9">Lacks conserved residue(s) required for the propagation of feature annotation.</text>
</comment>
<feature type="binding site" evidence="9">
    <location>
        <begin position="136"/>
        <end position="138"/>
    </location>
    <ligand>
        <name>2-[(2R,5Z)-2-carboxy-4-methylthiazol-5(2H)-ylidene]ethyl phosphate</name>
        <dbReference type="ChEBI" id="CHEBI:62899"/>
    </ligand>
</feature>
<feature type="binding site" evidence="9">
    <location>
        <position position="139"/>
    </location>
    <ligand>
        <name>4-amino-2-methyl-5-(diphosphooxymethyl)pyrimidine</name>
        <dbReference type="ChEBI" id="CHEBI:57841"/>
    </ligand>
</feature>
<dbReference type="InterPro" id="IPR013785">
    <property type="entry name" value="Aldolase_TIM"/>
</dbReference>
<dbReference type="NCBIfam" id="TIGR00693">
    <property type="entry name" value="thiE"/>
    <property type="match status" value="1"/>
</dbReference>
<comment type="pathway">
    <text evidence="1 9 11">Cofactor biosynthesis; thiamine diphosphate biosynthesis; thiamine phosphate from 4-amino-2-methyl-5-diphosphomethylpyrimidine and 4-methyl-5-(2-phosphoethyl)-thiazole: step 1/1.</text>
</comment>
<gene>
    <name evidence="9 13" type="primary">thiE</name>
    <name evidence="13" type="ORF">LZG35_19235</name>
</gene>
<dbReference type="HAMAP" id="MF_00097">
    <property type="entry name" value="TMP_synthase"/>
    <property type="match status" value="1"/>
</dbReference>
<protein>
    <recommendedName>
        <fullName evidence="9">Thiamine-phosphate synthase</fullName>
        <shortName evidence="9">TP synthase</shortName>
        <shortName evidence="9">TPS</shortName>
        <ecNumber evidence="9">2.5.1.3</ecNumber>
    </recommendedName>
    <alternativeName>
        <fullName evidence="9">Thiamine-phosphate pyrophosphorylase</fullName>
        <shortName evidence="9">TMP pyrophosphorylase</shortName>
        <shortName evidence="9">TMP-PPase</shortName>
    </alternativeName>
</protein>
<keyword evidence="14" id="KW-1185">Reference proteome</keyword>
<dbReference type="InterPro" id="IPR034291">
    <property type="entry name" value="TMP_synthase"/>
</dbReference>
<comment type="catalytic activity">
    <reaction evidence="6 9 10">
        <text>4-methyl-5-(2-phosphooxyethyl)-thiazole + 4-amino-2-methyl-5-(diphosphooxymethyl)pyrimidine + H(+) = thiamine phosphate + diphosphate</text>
        <dbReference type="Rhea" id="RHEA:22328"/>
        <dbReference type="ChEBI" id="CHEBI:15378"/>
        <dbReference type="ChEBI" id="CHEBI:33019"/>
        <dbReference type="ChEBI" id="CHEBI:37575"/>
        <dbReference type="ChEBI" id="CHEBI:57841"/>
        <dbReference type="ChEBI" id="CHEBI:58296"/>
        <dbReference type="EC" id="2.5.1.3"/>
    </reaction>
</comment>
<accession>A0A9Q3W9W0</accession>
<evidence type="ECO:0000259" key="12">
    <source>
        <dbReference type="Pfam" id="PF02581"/>
    </source>
</evidence>
<dbReference type="CDD" id="cd00564">
    <property type="entry name" value="TMP_TenI"/>
    <property type="match status" value="1"/>
</dbReference>
<reference evidence="13" key="1">
    <citation type="submission" date="2022-01" db="EMBL/GenBank/DDBJ databases">
        <authorList>
            <person name="Karlyshev A.V."/>
            <person name="Jaspars M."/>
        </authorList>
    </citation>
    <scope>NUCLEOTIDE SEQUENCE</scope>
    <source>
        <strain evidence="13">AGSA3-2</strain>
    </source>
</reference>
<feature type="binding site" evidence="9">
    <location>
        <begin position="38"/>
        <end position="42"/>
    </location>
    <ligand>
        <name>4-amino-2-methyl-5-(diphosphooxymethyl)pyrimidine</name>
        <dbReference type="ChEBI" id="CHEBI:57841"/>
    </ligand>
</feature>
<dbReference type="EMBL" id="JAJVKT010000030">
    <property type="protein sequence ID" value="MCE7510777.1"/>
    <property type="molecule type" value="Genomic_DNA"/>
</dbReference>
<evidence type="ECO:0000256" key="7">
    <source>
        <dbReference type="ARBA" id="ARBA00047851"/>
    </source>
</evidence>
<evidence type="ECO:0000256" key="9">
    <source>
        <dbReference type="HAMAP-Rule" id="MF_00097"/>
    </source>
</evidence>
<dbReference type="Gene3D" id="3.20.20.70">
    <property type="entry name" value="Aldolase class I"/>
    <property type="match status" value="1"/>
</dbReference>
<dbReference type="InterPro" id="IPR022998">
    <property type="entry name" value="ThiamineP_synth_TenI"/>
</dbReference>
<keyword evidence="4 9" id="KW-0460">Magnesium</keyword>
<evidence type="ECO:0000256" key="2">
    <source>
        <dbReference type="ARBA" id="ARBA00022679"/>
    </source>
</evidence>
<evidence type="ECO:0000313" key="13">
    <source>
        <dbReference type="EMBL" id="MCE7510777.1"/>
    </source>
</evidence>
<evidence type="ECO:0000256" key="10">
    <source>
        <dbReference type="RuleBase" id="RU003826"/>
    </source>
</evidence>
<dbReference type="Pfam" id="PF02581">
    <property type="entry name" value="TMP-TENI"/>
    <property type="match status" value="1"/>
</dbReference>
<proteinExistence type="inferred from homology"/>
<evidence type="ECO:0000256" key="6">
    <source>
        <dbReference type="ARBA" id="ARBA00047334"/>
    </source>
</evidence>
<dbReference type="SUPFAM" id="SSF51391">
    <property type="entry name" value="Thiamin phosphate synthase"/>
    <property type="match status" value="1"/>
</dbReference>
<evidence type="ECO:0000256" key="3">
    <source>
        <dbReference type="ARBA" id="ARBA00022723"/>
    </source>
</evidence>
<comment type="similarity">
    <text evidence="9 10">Belongs to the thiamine-phosphate synthase family.</text>
</comment>
<dbReference type="Proteomes" id="UP001107961">
    <property type="component" value="Unassembled WGS sequence"/>
</dbReference>
<keyword evidence="3 9" id="KW-0479">Metal-binding</keyword>
<dbReference type="EC" id="2.5.1.3" evidence="9"/>
<comment type="catalytic activity">
    <reaction evidence="7 9 10">
        <text>2-(2-carboxy-4-methylthiazol-5-yl)ethyl phosphate + 4-amino-2-methyl-5-(diphosphooxymethyl)pyrimidine + 2 H(+) = thiamine phosphate + CO2 + diphosphate</text>
        <dbReference type="Rhea" id="RHEA:47848"/>
        <dbReference type="ChEBI" id="CHEBI:15378"/>
        <dbReference type="ChEBI" id="CHEBI:16526"/>
        <dbReference type="ChEBI" id="CHEBI:33019"/>
        <dbReference type="ChEBI" id="CHEBI:37575"/>
        <dbReference type="ChEBI" id="CHEBI:57841"/>
        <dbReference type="ChEBI" id="CHEBI:62890"/>
        <dbReference type="EC" id="2.5.1.3"/>
    </reaction>
</comment>
<comment type="function">
    <text evidence="9">Condenses 4-methyl-5-(beta-hydroxyethyl)thiazole monophosphate (THZ-P) and 2-methyl-4-amino-5-hydroxymethyl pyrimidine pyrophosphate (HMP-PP) to form thiamine monophosphate (TMP).</text>
</comment>
<keyword evidence="5 9" id="KW-0784">Thiamine biosynthesis</keyword>
<evidence type="ECO:0000256" key="11">
    <source>
        <dbReference type="RuleBase" id="RU004253"/>
    </source>
</evidence>
<dbReference type="KEGG" id="axe:P40_18450"/>
<feature type="binding site" evidence="9">
    <location>
        <position position="71"/>
    </location>
    <ligand>
        <name>Mg(2+)</name>
        <dbReference type="ChEBI" id="CHEBI:18420"/>
    </ligand>
</feature>
<dbReference type="PANTHER" id="PTHR20857:SF15">
    <property type="entry name" value="THIAMINE-PHOSPHATE SYNTHASE"/>
    <property type="match status" value="1"/>
</dbReference>
<dbReference type="GO" id="GO:0000287">
    <property type="term" value="F:magnesium ion binding"/>
    <property type="evidence" value="ECO:0007669"/>
    <property type="project" value="UniProtKB-UniRule"/>
</dbReference>
<evidence type="ECO:0000256" key="8">
    <source>
        <dbReference type="ARBA" id="ARBA00047883"/>
    </source>
</evidence>